<evidence type="ECO:0000259" key="1">
    <source>
        <dbReference type="Pfam" id="PF01636"/>
    </source>
</evidence>
<gene>
    <name evidence="2" type="ORF">ACFOWA_07670</name>
</gene>
<sequence>MIEEVLTAYGLNAEKCEVAAFGNGLINKTWKVSTNGKRYILQKVNTNVFQFPQLIAENTLMLKDYLDRIAPQYLFIAPLKTITEATLFEKDGAVYRLFPFVPNSFTIDTVTESQQAYHAAKQFGKFTRVLEAYHTENLNVTIPDFHNLSLRERQFFDALKNANPQKLSTAKAEIESANNFLWIAKQYEELIAEQKLKTRVIHHDTKINNVLLNINTGLGIGVIDLDTVMPGYFISDVGDMMRTYLSPANEEETLFDKIIVRADVFLAIYKGYMEEMRRSLTHTEMQLFIYSGQFMIYMQALRFLTDYLNNDIYYPVFHPEHNLMRAKNQLVLLTKYTKSVANFEQVISDYEHELKLQSI</sequence>
<protein>
    <submittedName>
        <fullName evidence="2">Phosphotransferase enzyme family protein</fullName>
    </submittedName>
</protein>
<comment type="caution">
    <text evidence="2">The sequence shown here is derived from an EMBL/GenBank/DDBJ whole genome shotgun (WGS) entry which is preliminary data.</text>
</comment>
<dbReference type="SUPFAM" id="SSF56112">
    <property type="entry name" value="Protein kinase-like (PK-like)"/>
    <property type="match status" value="1"/>
</dbReference>
<dbReference type="Proteomes" id="UP001595789">
    <property type="component" value="Unassembled WGS sequence"/>
</dbReference>
<dbReference type="InterPro" id="IPR002575">
    <property type="entry name" value="Aminoglycoside_PTrfase"/>
</dbReference>
<dbReference type="InterPro" id="IPR011009">
    <property type="entry name" value="Kinase-like_dom_sf"/>
</dbReference>
<dbReference type="PANTHER" id="PTHR21064">
    <property type="entry name" value="AMINOGLYCOSIDE PHOSPHOTRANSFERASE DOMAIN-CONTAINING PROTEIN-RELATED"/>
    <property type="match status" value="1"/>
</dbReference>
<name>A0ABV8P805_9SPHI</name>
<proteinExistence type="predicted"/>
<dbReference type="Pfam" id="PF01636">
    <property type="entry name" value="APH"/>
    <property type="match status" value="1"/>
</dbReference>
<dbReference type="PANTHER" id="PTHR21064:SF5">
    <property type="entry name" value="SLR1880 PROTEIN"/>
    <property type="match status" value="1"/>
</dbReference>
<dbReference type="RefSeq" id="WP_378983590.1">
    <property type="nucleotide sequence ID" value="NZ_JBHSBW010000007.1"/>
</dbReference>
<dbReference type="InterPro" id="IPR050249">
    <property type="entry name" value="Pseudomonas-type_ThrB"/>
</dbReference>
<evidence type="ECO:0000313" key="3">
    <source>
        <dbReference type="Proteomes" id="UP001595789"/>
    </source>
</evidence>
<accession>A0ABV8P805</accession>
<dbReference type="Gene3D" id="3.30.200.20">
    <property type="entry name" value="Phosphorylase Kinase, domain 1"/>
    <property type="match status" value="1"/>
</dbReference>
<feature type="domain" description="Aminoglycoside phosphotransferase" evidence="1">
    <location>
        <begin position="18"/>
        <end position="244"/>
    </location>
</feature>
<dbReference type="EMBL" id="JBHSBW010000007">
    <property type="protein sequence ID" value="MFC4211053.1"/>
    <property type="molecule type" value="Genomic_DNA"/>
</dbReference>
<dbReference type="Gene3D" id="3.90.1200.10">
    <property type="match status" value="1"/>
</dbReference>
<keyword evidence="3" id="KW-1185">Reference proteome</keyword>
<organism evidence="2 3">
    <name type="scientific">Pedobacter lithocola</name>
    <dbReference type="NCBI Taxonomy" id="1908239"/>
    <lineage>
        <taxon>Bacteria</taxon>
        <taxon>Pseudomonadati</taxon>
        <taxon>Bacteroidota</taxon>
        <taxon>Sphingobacteriia</taxon>
        <taxon>Sphingobacteriales</taxon>
        <taxon>Sphingobacteriaceae</taxon>
        <taxon>Pedobacter</taxon>
    </lineage>
</organism>
<reference evidence="3" key="1">
    <citation type="journal article" date="2019" name="Int. J. Syst. Evol. Microbiol.">
        <title>The Global Catalogue of Microorganisms (GCM) 10K type strain sequencing project: providing services to taxonomists for standard genome sequencing and annotation.</title>
        <authorList>
            <consortium name="The Broad Institute Genomics Platform"/>
            <consortium name="The Broad Institute Genome Sequencing Center for Infectious Disease"/>
            <person name="Wu L."/>
            <person name="Ma J."/>
        </authorList>
    </citation>
    <scope>NUCLEOTIDE SEQUENCE [LARGE SCALE GENOMIC DNA]</scope>
    <source>
        <strain evidence="3">CCM 8691</strain>
    </source>
</reference>
<evidence type="ECO:0000313" key="2">
    <source>
        <dbReference type="EMBL" id="MFC4211053.1"/>
    </source>
</evidence>